<accession>A0A0F9SF79</accession>
<reference evidence="1" key="1">
    <citation type="journal article" date="2015" name="Nature">
        <title>Complex archaea that bridge the gap between prokaryotes and eukaryotes.</title>
        <authorList>
            <person name="Spang A."/>
            <person name="Saw J.H."/>
            <person name="Jorgensen S.L."/>
            <person name="Zaremba-Niedzwiedzka K."/>
            <person name="Martijn J."/>
            <person name="Lind A.E."/>
            <person name="van Eijk R."/>
            <person name="Schleper C."/>
            <person name="Guy L."/>
            <person name="Ettema T.J."/>
        </authorList>
    </citation>
    <scope>NUCLEOTIDE SEQUENCE</scope>
</reference>
<name>A0A0F9SF79_9ZZZZ</name>
<gene>
    <name evidence="1" type="ORF">LCGC14_0526840</name>
</gene>
<evidence type="ECO:0008006" key="2">
    <source>
        <dbReference type="Google" id="ProtNLM"/>
    </source>
</evidence>
<proteinExistence type="predicted"/>
<protein>
    <recommendedName>
        <fullName evidence="2">Muconolactone isomerase domain-containing protein</fullName>
    </recommendedName>
</protein>
<organism evidence="1">
    <name type="scientific">marine sediment metagenome</name>
    <dbReference type="NCBI Taxonomy" id="412755"/>
    <lineage>
        <taxon>unclassified sequences</taxon>
        <taxon>metagenomes</taxon>
        <taxon>ecological metagenomes</taxon>
    </lineage>
</organism>
<dbReference type="AlphaFoldDB" id="A0A0F9SF79"/>
<dbReference type="EMBL" id="LAZR01000677">
    <property type="protein sequence ID" value="KKN60942.1"/>
    <property type="molecule type" value="Genomic_DNA"/>
</dbReference>
<sequence length="108" mass="12220">MQFLVIGRGETSYPGMDPTKMISWVKQGIQEFQEDDRTQAIYGLSGEPAIVLMCEVESAADLDQYLGLNPLNFGTEWDIHPLTNAEELSENVNLLQDRIQTWKEEEAA</sequence>
<comment type="caution">
    <text evidence="1">The sequence shown here is derived from an EMBL/GenBank/DDBJ whole genome shotgun (WGS) entry which is preliminary data.</text>
</comment>
<evidence type="ECO:0000313" key="1">
    <source>
        <dbReference type="EMBL" id="KKN60942.1"/>
    </source>
</evidence>